<evidence type="ECO:0000256" key="4">
    <source>
        <dbReference type="ARBA" id="ARBA00022723"/>
    </source>
</evidence>
<dbReference type="SFLD" id="SFLDG01387">
    <property type="entry name" value="BtrN-like_SPASM_domain_contain"/>
    <property type="match status" value="1"/>
</dbReference>
<evidence type="ECO:0000259" key="8">
    <source>
        <dbReference type="Pfam" id="PF13186"/>
    </source>
</evidence>
<keyword evidence="10" id="KW-1185">Reference proteome</keyword>
<dbReference type="InterPro" id="IPR034391">
    <property type="entry name" value="AdoMet-like_SPASM_containing"/>
</dbReference>
<keyword evidence="3" id="KW-0949">S-adenosyl-L-methionine</keyword>
<evidence type="ECO:0000259" key="7">
    <source>
        <dbReference type="Pfam" id="PF04055"/>
    </source>
</evidence>
<accession>A0AAP2G3H2</accession>
<keyword evidence="4" id="KW-0479">Metal-binding</keyword>
<dbReference type="Proteomes" id="UP001319104">
    <property type="component" value="Unassembled WGS sequence"/>
</dbReference>
<evidence type="ECO:0000256" key="3">
    <source>
        <dbReference type="ARBA" id="ARBA00022691"/>
    </source>
</evidence>
<dbReference type="AlphaFoldDB" id="A0AAP2G3H2"/>
<gene>
    <name evidence="9" type="ORF">KI659_05365</name>
</gene>
<evidence type="ECO:0000256" key="1">
    <source>
        <dbReference type="ARBA" id="ARBA00001966"/>
    </source>
</evidence>
<dbReference type="PANTHER" id="PTHR11228">
    <property type="entry name" value="RADICAL SAM DOMAIN PROTEIN"/>
    <property type="match status" value="1"/>
</dbReference>
<dbReference type="InterPro" id="IPR050377">
    <property type="entry name" value="Radical_SAM_PqqE_MftC-like"/>
</dbReference>
<dbReference type="Pfam" id="PF04055">
    <property type="entry name" value="Radical_SAM"/>
    <property type="match status" value="1"/>
</dbReference>
<evidence type="ECO:0000256" key="5">
    <source>
        <dbReference type="ARBA" id="ARBA00023004"/>
    </source>
</evidence>
<evidence type="ECO:0000313" key="10">
    <source>
        <dbReference type="Proteomes" id="UP001319104"/>
    </source>
</evidence>
<feature type="domain" description="4Fe4S-binding SPASM" evidence="8">
    <location>
        <begin position="268"/>
        <end position="334"/>
    </location>
</feature>
<dbReference type="InterPro" id="IPR007197">
    <property type="entry name" value="rSAM"/>
</dbReference>
<organism evidence="9 10">
    <name type="scientific">Litoribacter ruber</name>
    <dbReference type="NCBI Taxonomy" id="702568"/>
    <lineage>
        <taxon>Bacteria</taxon>
        <taxon>Pseudomonadati</taxon>
        <taxon>Bacteroidota</taxon>
        <taxon>Cytophagia</taxon>
        <taxon>Cytophagales</taxon>
        <taxon>Cyclobacteriaceae</taxon>
        <taxon>Litoribacter</taxon>
    </lineage>
</organism>
<dbReference type="SFLD" id="SFLDS00029">
    <property type="entry name" value="Radical_SAM"/>
    <property type="match status" value="1"/>
</dbReference>
<keyword evidence="5" id="KW-0408">Iron</keyword>
<feature type="domain" description="Radical SAM core" evidence="7">
    <location>
        <begin position="50"/>
        <end position="214"/>
    </location>
</feature>
<dbReference type="Pfam" id="PF13186">
    <property type="entry name" value="SPASM"/>
    <property type="match status" value="1"/>
</dbReference>
<dbReference type="SUPFAM" id="SSF102114">
    <property type="entry name" value="Radical SAM enzymes"/>
    <property type="match status" value="1"/>
</dbReference>
<evidence type="ECO:0000313" key="9">
    <source>
        <dbReference type="EMBL" id="MBS9523445.1"/>
    </source>
</evidence>
<evidence type="ECO:0000256" key="2">
    <source>
        <dbReference type="ARBA" id="ARBA00022485"/>
    </source>
</evidence>
<dbReference type="InterPro" id="IPR013785">
    <property type="entry name" value="Aldolase_TIM"/>
</dbReference>
<dbReference type="CDD" id="cd01335">
    <property type="entry name" value="Radical_SAM"/>
    <property type="match status" value="1"/>
</dbReference>
<reference evidence="9 10" key="1">
    <citation type="submission" date="2021-05" db="EMBL/GenBank/DDBJ databases">
        <authorList>
            <person name="Zhang Z.D."/>
            <person name="Osman G."/>
        </authorList>
    </citation>
    <scope>NUCLEOTIDE SEQUENCE [LARGE SCALE GENOMIC DNA]</scope>
    <source>
        <strain evidence="9 10">KCTC 32217</strain>
    </source>
</reference>
<dbReference type="PANTHER" id="PTHR11228:SF7">
    <property type="entry name" value="PQQA PEPTIDE CYCLASE"/>
    <property type="match status" value="1"/>
</dbReference>
<name>A0AAP2G3H2_9BACT</name>
<dbReference type="EMBL" id="JAHCMY010000002">
    <property type="protein sequence ID" value="MBS9523445.1"/>
    <property type="molecule type" value="Genomic_DNA"/>
</dbReference>
<dbReference type="GO" id="GO:0046872">
    <property type="term" value="F:metal ion binding"/>
    <property type="evidence" value="ECO:0007669"/>
    <property type="project" value="UniProtKB-KW"/>
</dbReference>
<sequence>MNSKIWIGRAFLGYLTWGKVYNYLLLVSSFQLSRRLGKPKIMGLPTSLSIEPTTSCNLRCPECPSGLRSFSRATGMLDEELFKSAIYQMKGHLSYLHLYFQGEPYLHPNFLDLVKYADSHKIFTATSTNAHYLTAKNIQYTVESGLKQLIVSVDGTSQEIYQNYRIGGKLAKVTEGIQNLIAYRNKAGSAFPQVILQFLVTGVNEHQLPDIKKLAAQLQVDELQLKTTQIYDYENGSPLIPVNNLNYSRYVPTGGGTWQLKNKMENKCWRMWQGAVMTWDGNIVPCCFDKDAKYVMGSLKTEKMSSIWNKPLYNSFRKQLLRDRSQIDICQNCTE</sequence>
<dbReference type="SFLD" id="SFLDG01067">
    <property type="entry name" value="SPASM/twitch_domain_containing"/>
    <property type="match status" value="1"/>
</dbReference>
<comment type="cofactor">
    <cofactor evidence="1">
        <name>[4Fe-4S] cluster</name>
        <dbReference type="ChEBI" id="CHEBI:49883"/>
    </cofactor>
</comment>
<dbReference type="Gene3D" id="3.20.20.70">
    <property type="entry name" value="Aldolase class I"/>
    <property type="match status" value="1"/>
</dbReference>
<keyword evidence="2" id="KW-0004">4Fe-4S</keyword>
<dbReference type="GO" id="GO:0051536">
    <property type="term" value="F:iron-sulfur cluster binding"/>
    <property type="evidence" value="ECO:0007669"/>
    <property type="project" value="UniProtKB-KW"/>
</dbReference>
<comment type="caution">
    <text evidence="9">The sequence shown here is derived from an EMBL/GenBank/DDBJ whole genome shotgun (WGS) entry which is preliminary data.</text>
</comment>
<dbReference type="InterPro" id="IPR023885">
    <property type="entry name" value="4Fe4S-binding_SPASM_dom"/>
</dbReference>
<evidence type="ECO:0000256" key="6">
    <source>
        <dbReference type="ARBA" id="ARBA00023014"/>
    </source>
</evidence>
<dbReference type="InterPro" id="IPR058240">
    <property type="entry name" value="rSAM_sf"/>
</dbReference>
<dbReference type="RefSeq" id="WP_213944336.1">
    <property type="nucleotide sequence ID" value="NZ_JAHCMY010000002.1"/>
</dbReference>
<keyword evidence="6" id="KW-0411">Iron-sulfur</keyword>
<proteinExistence type="predicted"/>
<protein>
    <submittedName>
        <fullName evidence="9">SPASM domain-containing protein</fullName>
    </submittedName>
</protein>
<dbReference type="GO" id="GO:0003824">
    <property type="term" value="F:catalytic activity"/>
    <property type="evidence" value="ECO:0007669"/>
    <property type="project" value="InterPro"/>
</dbReference>